<evidence type="ECO:0000313" key="2">
    <source>
        <dbReference type="Proteomes" id="UP000050280"/>
    </source>
</evidence>
<sequence>MEIFDSAGRRLELLELRPNDSQLYEMDLSSYTTGVYYVMITDVSGNRIQRQLLVAR</sequence>
<dbReference type="AlphaFoldDB" id="A0A0N8H4N4"/>
<name>A0A0N8H4N4_9FLAO</name>
<organism evidence="1 2">
    <name type="scientific">Croceitalea dokdonensis DOKDO 023</name>
    <dbReference type="NCBI Taxonomy" id="1300341"/>
    <lineage>
        <taxon>Bacteria</taxon>
        <taxon>Pseudomonadati</taxon>
        <taxon>Bacteroidota</taxon>
        <taxon>Flavobacteriia</taxon>
        <taxon>Flavobacteriales</taxon>
        <taxon>Flavobacteriaceae</taxon>
        <taxon>Croceitalea</taxon>
    </lineage>
</organism>
<proteinExistence type="predicted"/>
<keyword evidence="2" id="KW-1185">Reference proteome</keyword>
<comment type="caution">
    <text evidence="1">The sequence shown here is derived from an EMBL/GenBank/DDBJ whole genome shotgun (WGS) entry which is preliminary data.</text>
</comment>
<protein>
    <recommendedName>
        <fullName evidence="3">Secretion system C-terminal sorting domain-containing protein</fullName>
    </recommendedName>
</protein>
<evidence type="ECO:0000313" key="1">
    <source>
        <dbReference type="EMBL" id="KPM33860.1"/>
    </source>
</evidence>
<reference evidence="1 2" key="1">
    <citation type="submission" date="2015-09" db="EMBL/GenBank/DDBJ databases">
        <title>Genome sequence of the marine flavobacterium Croceitalea dokdonensis DOKDO 023 that contains proton- and sodium-pumping rhodopsins.</title>
        <authorList>
            <person name="Kwon S.-K."/>
            <person name="Lee H.K."/>
            <person name="Kwak M.-J."/>
            <person name="Kim J.F."/>
        </authorList>
    </citation>
    <scope>NUCLEOTIDE SEQUENCE [LARGE SCALE GENOMIC DNA]</scope>
    <source>
        <strain evidence="1 2">DOKDO 023</strain>
    </source>
</reference>
<accession>A0A0N8H4N4</accession>
<dbReference type="Proteomes" id="UP000050280">
    <property type="component" value="Unassembled WGS sequence"/>
</dbReference>
<gene>
    <name evidence="1" type="ORF">I595_767</name>
</gene>
<dbReference type="EMBL" id="LDJX01000001">
    <property type="protein sequence ID" value="KPM33860.1"/>
    <property type="molecule type" value="Genomic_DNA"/>
</dbReference>
<evidence type="ECO:0008006" key="3">
    <source>
        <dbReference type="Google" id="ProtNLM"/>
    </source>
</evidence>